<dbReference type="Gene3D" id="3.30.930.10">
    <property type="entry name" value="Bira Bifunctional Protein, Domain 2"/>
    <property type="match status" value="1"/>
</dbReference>
<dbReference type="NCBIfam" id="NF006828">
    <property type="entry name" value="PRK09350.1"/>
    <property type="match status" value="1"/>
</dbReference>
<evidence type="ECO:0000256" key="4">
    <source>
        <dbReference type="ARBA" id="ARBA00022840"/>
    </source>
</evidence>
<comment type="subunit">
    <text evidence="1">Homodimer.</text>
</comment>
<organism evidence="7 8">
    <name type="scientific">Candidatus Rickettsiella viridis</name>
    <dbReference type="NCBI Taxonomy" id="676208"/>
    <lineage>
        <taxon>Bacteria</taxon>
        <taxon>Pseudomonadati</taxon>
        <taxon>Pseudomonadota</taxon>
        <taxon>Gammaproteobacteria</taxon>
        <taxon>Legionellales</taxon>
        <taxon>Coxiellaceae</taxon>
        <taxon>Rickettsiella</taxon>
    </lineage>
</organism>
<dbReference type="Pfam" id="PF00152">
    <property type="entry name" value="tRNA-synt_2"/>
    <property type="match status" value="1"/>
</dbReference>
<dbReference type="InterPro" id="IPR006195">
    <property type="entry name" value="aa-tRNA-synth_II"/>
</dbReference>
<evidence type="ECO:0000256" key="3">
    <source>
        <dbReference type="ARBA" id="ARBA00022741"/>
    </source>
</evidence>
<dbReference type="InterPro" id="IPR018149">
    <property type="entry name" value="Lys-tRNA-synth_II_C"/>
</dbReference>
<gene>
    <name evidence="7" type="primary">epmA</name>
    <name evidence="7" type="ORF">RVIR1_09290</name>
</gene>
<dbReference type="GO" id="GO:0006430">
    <property type="term" value="P:lysyl-tRNA aminoacylation"/>
    <property type="evidence" value="ECO:0007669"/>
    <property type="project" value="InterPro"/>
</dbReference>
<dbReference type="SUPFAM" id="SSF55681">
    <property type="entry name" value="Class II aaRS and biotin synthetases"/>
    <property type="match status" value="1"/>
</dbReference>
<feature type="domain" description="Aminoacyl-transfer RNA synthetases class-II family profile" evidence="6">
    <location>
        <begin position="23"/>
        <end position="330"/>
    </location>
</feature>
<protein>
    <submittedName>
        <fullName evidence="7">Lysyl-tRNA synthetase</fullName>
    </submittedName>
</protein>
<dbReference type="Proteomes" id="UP000282483">
    <property type="component" value="Chromosome"/>
</dbReference>
<dbReference type="KEGG" id="rvi:RVIR1_09290"/>
<dbReference type="GO" id="GO:0004824">
    <property type="term" value="F:lysine-tRNA ligase activity"/>
    <property type="evidence" value="ECO:0007669"/>
    <property type="project" value="InterPro"/>
</dbReference>
<dbReference type="AlphaFoldDB" id="A0A2Z5UV16"/>
<evidence type="ECO:0000256" key="1">
    <source>
        <dbReference type="ARBA" id="ARBA00011738"/>
    </source>
</evidence>
<comment type="catalytic activity">
    <reaction evidence="5">
        <text>D-beta-lysine + L-lysyl-[protein] + ATP = N(6)-((3R)-3,6-diaminohexanoyl)-L-lysyl-[protein] + AMP + diphosphate + H(+)</text>
        <dbReference type="Rhea" id="RHEA:83435"/>
        <dbReference type="Rhea" id="RHEA-COMP:9752"/>
        <dbReference type="Rhea" id="RHEA-COMP:20131"/>
        <dbReference type="ChEBI" id="CHEBI:15378"/>
        <dbReference type="ChEBI" id="CHEBI:29969"/>
        <dbReference type="ChEBI" id="CHEBI:30616"/>
        <dbReference type="ChEBI" id="CHEBI:33019"/>
        <dbReference type="ChEBI" id="CHEBI:84138"/>
        <dbReference type="ChEBI" id="CHEBI:156053"/>
        <dbReference type="ChEBI" id="CHEBI:456215"/>
    </reaction>
    <physiologicalReaction direction="left-to-right" evidence="5">
        <dbReference type="Rhea" id="RHEA:83436"/>
    </physiologicalReaction>
</comment>
<keyword evidence="7" id="KW-0030">Aminoacyl-tRNA synthetase</keyword>
<dbReference type="InterPro" id="IPR045864">
    <property type="entry name" value="aa-tRNA-synth_II/BPL/LPL"/>
</dbReference>
<evidence type="ECO:0000313" key="7">
    <source>
        <dbReference type="EMBL" id="BBB15409.1"/>
    </source>
</evidence>
<evidence type="ECO:0000256" key="5">
    <source>
        <dbReference type="ARBA" id="ARBA00052794"/>
    </source>
</evidence>
<dbReference type="FunFam" id="3.30.930.10:FF:000017">
    <property type="entry name" value="Elongation factor P--(R)-beta-lysine ligase"/>
    <property type="match status" value="1"/>
</dbReference>
<dbReference type="NCBIfam" id="TIGR00462">
    <property type="entry name" value="genX"/>
    <property type="match status" value="1"/>
</dbReference>
<dbReference type="PANTHER" id="PTHR42918">
    <property type="entry name" value="LYSYL-TRNA SYNTHETASE"/>
    <property type="match status" value="1"/>
</dbReference>
<evidence type="ECO:0000313" key="8">
    <source>
        <dbReference type="Proteomes" id="UP000282483"/>
    </source>
</evidence>
<keyword evidence="4" id="KW-0067">ATP-binding</keyword>
<keyword evidence="3" id="KW-0547">Nucleotide-binding</keyword>
<dbReference type="InterPro" id="IPR004525">
    <property type="entry name" value="EpmA"/>
</dbReference>
<dbReference type="PRINTS" id="PR00982">
    <property type="entry name" value="TRNASYNTHLYS"/>
</dbReference>
<evidence type="ECO:0000259" key="6">
    <source>
        <dbReference type="PROSITE" id="PS50862"/>
    </source>
</evidence>
<keyword evidence="2" id="KW-0436">Ligase</keyword>
<dbReference type="OrthoDB" id="9802326at2"/>
<dbReference type="GO" id="GO:0005524">
    <property type="term" value="F:ATP binding"/>
    <property type="evidence" value="ECO:0007669"/>
    <property type="project" value="UniProtKB-KW"/>
</dbReference>
<dbReference type="InterPro" id="IPR004364">
    <property type="entry name" value="Aa-tRNA-synt_II"/>
</dbReference>
<name>A0A2Z5UV16_9COXI</name>
<dbReference type="PANTHER" id="PTHR42918:SF6">
    <property type="entry name" value="ELONGATION FACTOR P--(R)-BETA-LYSINE LIGASE"/>
    <property type="match status" value="1"/>
</dbReference>
<dbReference type="GO" id="GO:0000049">
    <property type="term" value="F:tRNA binding"/>
    <property type="evidence" value="ECO:0007669"/>
    <property type="project" value="TreeGrafter"/>
</dbReference>
<proteinExistence type="predicted"/>
<sequence length="334" mass="38199">MLESNLDAVQLDAWQPTASLNTLHLRARLLCRIRQFFAERQVLEVETPLLSQATVTDKYLQSFQTDYHFANSEQKQTLYLQTSPEFAMKRLLAAGSGAIYQLCKAFRNQGESGHNHNPEFTMLEWYRPGFNHHDLMDEMESLLKIILDCPSAQRFSYAELFQHYLQIDPHQASLELLKQTAHRFKLATENLIPLELEKDDWLNLLMTHCIEPQLPKHPVFIYDFPASQAALARIRPGKPALAERFEVYVQGLELANGFHELSSASEQRQRFKNDLIQREKAGYPLVPIDERLLAALEQGLPDCAGVALGVDRLIMLAAKKNAINEVLSFPIERA</sequence>
<dbReference type="PROSITE" id="PS50862">
    <property type="entry name" value="AA_TRNA_LIGASE_II"/>
    <property type="match status" value="1"/>
</dbReference>
<keyword evidence="8" id="KW-1185">Reference proteome</keyword>
<evidence type="ECO:0000256" key="2">
    <source>
        <dbReference type="ARBA" id="ARBA00022598"/>
    </source>
</evidence>
<dbReference type="EMBL" id="AP018005">
    <property type="protein sequence ID" value="BBB15409.1"/>
    <property type="molecule type" value="Genomic_DNA"/>
</dbReference>
<dbReference type="GO" id="GO:0005829">
    <property type="term" value="C:cytosol"/>
    <property type="evidence" value="ECO:0007669"/>
    <property type="project" value="TreeGrafter"/>
</dbReference>
<accession>A0A2Z5UV16</accession>
<reference evidence="7 8" key="1">
    <citation type="submission" date="2017-03" db="EMBL/GenBank/DDBJ databases">
        <title>The genome sequence of Candidatus Rickettsiella viridis.</title>
        <authorList>
            <person name="Nikoh N."/>
            <person name="Tsuchida T."/>
            <person name="Yamaguchi K."/>
            <person name="Maeda T."/>
            <person name="Shigenobu S."/>
            <person name="Fukatsu T."/>
        </authorList>
    </citation>
    <scope>NUCLEOTIDE SEQUENCE [LARGE SCALE GENOMIC DNA]</scope>
    <source>
        <strain evidence="7 8">Ap-RA04</strain>
    </source>
</reference>